<dbReference type="Pfam" id="PF00975">
    <property type="entry name" value="Thioesterase"/>
    <property type="match status" value="1"/>
</dbReference>
<dbReference type="InterPro" id="IPR014043">
    <property type="entry name" value="Acyl_transferase_dom"/>
</dbReference>
<dbReference type="InterPro" id="IPR016036">
    <property type="entry name" value="Malonyl_transacylase_ACP-bd"/>
</dbReference>
<evidence type="ECO:0000259" key="8">
    <source>
        <dbReference type="PROSITE" id="PS50075"/>
    </source>
</evidence>
<dbReference type="Pfam" id="PF00109">
    <property type="entry name" value="ketoacyl-synt"/>
    <property type="match status" value="1"/>
</dbReference>
<dbReference type="InterPro" id="IPR009081">
    <property type="entry name" value="PP-bd_ACP"/>
</dbReference>
<dbReference type="Pfam" id="PF02801">
    <property type="entry name" value="Ketoacyl-synt_C"/>
    <property type="match status" value="1"/>
</dbReference>
<dbReference type="Gene3D" id="1.10.1200.10">
    <property type="entry name" value="ACP-like"/>
    <property type="match status" value="1"/>
</dbReference>
<dbReference type="SMART" id="SM00824">
    <property type="entry name" value="PKS_TE"/>
    <property type="match status" value="1"/>
</dbReference>
<dbReference type="EMBL" id="BMND01000015">
    <property type="protein sequence ID" value="GGN48959.1"/>
    <property type="molecule type" value="Genomic_DNA"/>
</dbReference>
<dbReference type="InterPro" id="IPR020802">
    <property type="entry name" value="TesA-like"/>
</dbReference>
<protein>
    <submittedName>
        <fullName evidence="10">Uncharacterized protein</fullName>
    </submittedName>
</protein>
<dbReference type="InterPro" id="IPR016035">
    <property type="entry name" value="Acyl_Trfase/lysoPLipase"/>
</dbReference>
<dbReference type="InterPro" id="IPR001031">
    <property type="entry name" value="Thioesterase"/>
</dbReference>
<dbReference type="SUPFAM" id="SSF52151">
    <property type="entry name" value="FabD/lysophospholipase-like"/>
    <property type="match status" value="1"/>
</dbReference>
<keyword evidence="2" id="KW-0597">Phosphoprotein</keyword>
<dbReference type="InterPro" id="IPR036291">
    <property type="entry name" value="NAD(P)-bd_dom_sf"/>
</dbReference>
<dbReference type="Pfam" id="PF00698">
    <property type="entry name" value="Acyl_transf_1"/>
    <property type="match status" value="1"/>
</dbReference>
<feature type="domain" description="Carrier" evidence="8">
    <location>
        <begin position="1442"/>
        <end position="1517"/>
    </location>
</feature>
<dbReference type="PROSITE" id="PS00012">
    <property type="entry name" value="PHOSPHOPANTETHEINE"/>
    <property type="match status" value="1"/>
</dbReference>
<dbReference type="CDD" id="cd00833">
    <property type="entry name" value="PKS"/>
    <property type="match status" value="1"/>
</dbReference>
<dbReference type="NCBIfam" id="NF045894">
    <property type="entry name" value="PKS_plus_SDR"/>
    <property type="match status" value="1"/>
</dbReference>
<keyword evidence="11" id="KW-1185">Reference proteome</keyword>
<dbReference type="InterPro" id="IPR001227">
    <property type="entry name" value="Ac_transferase_dom_sf"/>
</dbReference>
<gene>
    <name evidence="10" type="ORF">GCM10012285_36570</name>
</gene>
<dbReference type="InterPro" id="IPR057326">
    <property type="entry name" value="KR_dom"/>
</dbReference>
<dbReference type="InterPro" id="IPR036736">
    <property type="entry name" value="ACP-like_sf"/>
</dbReference>
<evidence type="ECO:0000256" key="5">
    <source>
        <dbReference type="ARBA" id="ARBA00023268"/>
    </source>
</evidence>
<dbReference type="GeneID" id="301549396"/>
<dbReference type="InterPro" id="IPR014030">
    <property type="entry name" value="Ketoacyl_synth_N"/>
</dbReference>
<comment type="caution">
    <text evidence="10">The sequence shown here is derived from an EMBL/GenBank/DDBJ whole genome shotgun (WGS) entry which is preliminary data.</text>
</comment>
<dbReference type="InterPro" id="IPR029058">
    <property type="entry name" value="AB_hydrolase_fold"/>
</dbReference>
<dbReference type="InterPro" id="IPR016039">
    <property type="entry name" value="Thiolase-like"/>
</dbReference>
<dbReference type="CDD" id="cd08952">
    <property type="entry name" value="KR_1_SDR_x"/>
    <property type="match status" value="1"/>
</dbReference>
<dbReference type="SUPFAM" id="SSF53474">
    <property type="entry name" value="alpha/beta-Hydrolases"/>
    <property type="match status" value="1"/>
</dbReference>
<dbReference type="InterPro" id="IPR041618">
    <property type="entry name" value="PKS_DE"/>
</dbReference>
<name>A0ABQ2JMT4_9ACTN</name>
<dbReference type="SUPFAM" id="SSF47336">
    <property type="entry name" value="ACP-like"/>
    <property type="match status" value="1"/>
</dbReference>
<dbReference type="Gene3D" id="3.40.47.10">
    <property type="match status" value="1"/>
</dbReference>
<dbReference type="InterPro" id="IPR050091">
    <property type="entry name" value="PKS_NRPS_Biosynth_Enz"/>
</dbReference>
<dbReference type="Pfam" id="PF18369">
    <property type="entry name" value="PKS_DE"/>
    <property type="match status" value="1"/>
</dbReference>
<evidence type="ECO:0000313" key="10">
    <source>
        <dbReference type="EMBL" id="GGN48959.1"/>
    </source>
</evidence>
<keyword evidence="6" id="KW-0012">Acyltransferase</keyword>
<sequence length="1814" mass="192256">MPQEKSASADGRMRHFLTELTAELRQAKKRISAYEAEENEPVAIVGMGCRLPGGASNPAELWELVSTGTDAIGAFPTDRGWDTERLYDPLGEQPGTTRVLEGGFVYNASGFDAGFFGISPREAVGMDPQQRLLLETTWEALEDAGILPADLRGSRTSVHVGAGTQGYGWNMYADDRDTDAEDHSIIGVTTSLVSGRIAYTLGLEGAALTIDTACSSSLVALHLACQSLRYGESDLALAGGVTVMAAPSVFVEFTKQGGLAADGRCKSFSDDADGTGWAEGSGVLVLERLSDARRNGHQVLAVIRGSAVNQDGASNGLTAPNGPSQQRVILDALASARLAPRDIDAVEAHGTGTTLGDPIEAQALLATYGLDRDPARPLWLGSLKSNIGHSQSASGVLGVIKTVQAMRHTTLPPTLHAATPTTAVDWGAGAVRLLAESRPWQSEGPPRRAGVSSFGISGTNAHVILEEAETEPEAHEPAPDGPVPLLLSGRSEQAVRDQAEALRAHLLRRPADEPGDVAWSLATTRTVFAHRAAVVGETREALLDALPSVTPVLSGPGRVAGLFSGQGAQRPGMGRELAGRFPVFAGVLDEVCAVVGPLLGRSLREVMWSGPAEVLERTEFAQPALFAFEVAMARLWQSWGVEFSVLAGHSVGEIAAACVAGVLSLPDAARMAVARGRLMQALPEGGAMVAIAASEVEVELLTSGEPAATIAAVNGPEAVVVSGAEEAVLRIADYWREQGRRTTRLRVSHAFHSPLMDPILDHFTTVLDELTFHEPTLPLSPSADSSHPFASAGYWLDHARHAVRFADAIREMPAVDLFLELGPDAALTPLLAGDRPALAAARRDTPEVLTLLQAAGRAHAHGVAMDRPSLLGAGRRVPLPTYPFQRQTYWLGGTASPTASNGARPAARNSQEERFWAAVEQEDEQTLTGLGAPAELAPALPALARWHREARWRSTLDSWRYRIVWQPVAEPRSVAQVPGTWLVVVRSGDDTGETAAALRVLTRILADTVIVETGTDREEAKAALADAVTDAPMLAGVVSLIQHPDALLTLLQALGDAGTGARLWCLTQGGVGTSDGEAPRSAHAGACWGLGLVAGLEHPDRWGGLLDLPERLGEHTAGRLAGILAGDAAEDQVALRDSGVLLRRLVQAPALPATRAWNPSGTVLITGGTGSLGAHVARWLAERAACSFVLLSRSGPDAPGATELVEELEKAGSRVRVVAADVADHTRMSSLAAELAAGGEPVRAVFHAAGVGQSTALMDMSLEEFRTVYSAKITGATVLDEVFGDAQTDLFVLFSSVSGVWGSGRYAGYAAGNAYLDALARMRRARGLAATSVAWGVWADSRMVTPEAEQQYRRRGLIPMPASKAIASLERILDADEPTAVVADMDWDLFMTGYGAARRRPLLEELPQVRARRPQEAATTTPTDRGDLRGRLAGLSPAERGPVLDDLVRATLSEVLGHTDPSAIALDQPLVELGFDSLSAVQVRNKLGLATGLSLPAMLVFDHPTVTAVRDFLAAELDGAGRDRTAQQTGGEHDDLASGADESFAAIYRKVALRGRMEEVEDLLGSASGLRARFSDAAEAPGGTRFVRLATGGQGPAVISFPPFAPVEQTLQFVRLASFFRDRRDLSMVTVPGFLKGEPLAESVEVLIDVLAESARQCAAGSPFALLGYSSSGWLAHCVAARMEAFGTPAQGLVLLDTYLPDGMSVALRQAMTYEVNERRSRFTKLNFTSITALGTYRRMFRGWSPQPVSTPTLFLRPEECIPGDPGLPPLTAEWRTHWPLPHTDATVPGDHCTIVAENADATAAVVHDWLDTL</sequence>
<evidence type="ECO:0000313" key="11">
    <source>
        <dbReference type="Proteomes" id="UP000600080"/>
    </source>
</evidence>
<keyword evidence="4" id="KW-0045">Antibiotic biosynthesis</keyword>
<dbReference type="Pfam" id="PF16197">
    <property type="entry name" value="KAsynt_C_assoc"/>
    <property type="match status" value="1"/>
</dbReference>
<accession>A0ABQ2JMT4</accession>
<dbReference type="SUPFAM" id="SSF55048">
    <property type="entry name" value="Probable ACP-binding domain of malonyl-CoA ACP transacylase"/>
    <property type="match status" value="1"/>
</dbReference>
<dbReference type="SMART" id="SM00822">
    <property type="entry name" value="PKS_KR"/>
    <property type="match status" value="1"/>
</dbReference>
<dbReference type="Proteomes" id="UP000600080">
    <property type="component" value="Unassembled WGS sequence"/>
</dbReference>
<evidence type="ECO:0000256" key="7">
    <source>
        <dbReference type="SAM" id="MobiDB-lite"/>
    </source>
</evidence>
<dbReference type="SMART" id="SM00827">
    <property type="entry name" value="PKS_AT"/>
    <property type="match status" value="1"/>
</dbReference>
<keyword evidence="1" id="KW-0596">Phosphopantetheine</keyword>
<dbReference type="InterPro" id="IPR032821">
    <property type="entry name" value="PKS_assoc"/>
</dbReference>
<dbReference type="PROSITE" id="PS50075">
    <property type="entry name" value="CARRIER"/>
    <property type="match status" value="1"/>
</dbReference>
<evidence type="ECO:0000256" key="3">
    <source>
        <dbReference type="ARBA" id="ARBA00022679"/>
    </source>
</evidence>
<dbReference type="SMART" id="SM00823">
    <property type="entry name" value="PKS_PP"/>
    <property type="match status" value="1"/>
</dbReference>
<feature type="domain" description="Ketosynthase family 3 (KS3)" evidence="9">
    <location>
        <begin position="39"/>
        <end position="467"/>
    </location>
</feature>
<evidence type="ECO:0000256" key="4">
    <source>
        <dbReference type="ARBA" id="ARBA00023194"/>
    </source>
</evidence>
<dbReference type="Gene3D" id="3.40.366.10">
    <property type="entry name" value="Malonyl-Coenzyme A Acyl Carrier Protein, domain 2"/>
    <property type="match status" value="1"/>
</dbReference>
<dbReference type="Pfam" id="PF00550">
    <property type="entry name" value="PP-binding"/>
    <property type="match status" value="1"/>
</dbReference>
<dbReference type="InterPro" id="IPR006162">
    <property type="entry name" value="Ppantetheine_attach_site"/>
</dbReference>
<dbReference type="Gene3D" id="3.40.50.720">
    <property type="entry name" value="NAD(P)-binding Rossmann-like Domain"/>
    <property type="match status" value="1"/>
</dbReference>
<dbReference type="PANTHER" id="PTHR43775">
    <property type="entry name" value="FATTY ACID SYNTHASE"/>
    <property type="match status" value="1"/>
</dbReference>
<dbReference type="SMART" id="SM01294">
    <property type="entry name" value="PKS_PP_betabranch"/>
    <property type="match status" value="1"/>
</dbReference>
<evidence type="ECO:0000256" key="1">
    <source>
        <dbReference type="ARBA" id="ARBA00022450"/>
    </source>
</evidence>
<dbReference type="Pfam" id="PF08659">
    <property type="entry name" value="KR"/>
    <property type="match status" value="1"/>
</dbReference>
<dbReference type="InterPro" id="IPR020841">
    <property type="entry name" value="PKS_Beta-ketoAc_synthase_dom"/>
</dbReference>
<dbReference type="PROSITE" id="PS52004">
    <property type="entry name" value="KS3_2"/>
    <property type="match status" value="1"/>
</dbReference>
<feature type="region of interest" description="Disordered" evidence="7">
    <location>
        <begin position="1410"/>
        <end position="1430"/>
    </location>
</feature>
<dbReference type="SMART" id="SM00825">
    <property type="entry name" value="PKS_KS"/>
    <property type="match status" value="1"/>
</dbReference>
<proteinExistence type="predicted"/>
<dbReference type="InterPro" id="IPR013968">
    <property type="entry name" value="PKS_KR"/>
</dbReference>
<dbReference type="PANTHER" id="PTHR43775:SF51">
    <property type="entry name" value="INACTIVE PHENOLPHTHIOCEROL SYNTHESIS POLYKETIDE SYNTHASE TYPE I PKS1-RELATED"/>
    <property type="match status" value="1"/>
</dbReference>
<evidence type="ECO:0000256" key="6">
    <source>
        <dbReference type="ARBA" id="ARBA00023315"/>
    </source>
</evidence>
<reference evidence="11" key="1">
    <citation type="journal article" date="2019" name="Int. J. Syst. Evol. Microbiol.">
        <title>The Global Catalogue of Microorganisms (GCM) 10K type strain sequencing project: providing services to taxonomists for standard genome sequencing and annotation.</title>
        <authorList>
            <consortium name="The Broad Institute Genomics Platform"/>
            <consortium name="The Broad Institute Genome Sequencing Center for Infectious Disease"/>
            <person name="Wu L."/>
            <person name="Ma J."/>
        </authorList>
    </citation>
    <scope>NUCLEOTIDE SEQUENCE [LARGE SCALE GENOMIC DNA]</scope>
    <source>
        <strain evidence="11">CGMCC 4.7323</strain>
    </source>
</reference>
<dbReference type="Gene3D" id="3.30.70.3290">
    <property type="match status" value="1"/>
</dbReference>
<dbReference type="InterPro" id="IPR014031">
    <property type="entry name" value="Ketoacyl_synth_C"/>
</dbReference>
<dbReference type="SUPFAM" id="SSF51735">
    <property type="entry name" value="NAD(P)-binding Rossmann-fold domains"/>
    <property type="match status" value="2"/>
</dbReference>
<dbReference type="Gene3D" id="6.10.140.1830">
    <property type="match status" value="1"/>
</dbReference>
<keyword evidence="5" id="KW-0511">Multifunctional enzyme</keyword>
<dbReference type="RefSeq" id="WP_308426921.1">
    <property type="nucleotide sequence ID" value="NZ_BMND01000015.1"/>
</dbReference>
<evidence type="ECO:0000256" key="2">
    <source>
        <dbReference type="ARBA" id="ARBA00022553"/>
    </source>
</evidence>
<organism evidence="10 11">
    <name type="scientific">Streptomyces kronopolitis</name>
    <dbReference type="NCBI Taxonomy" id="1612435"/>
    <lineage>
        <taxon>Bacteria</taxon>
        <taxon>Bacillati</taxon>
        <taxon>Actinomycetota</taxon>
        <taxon>Actinomycetes</taxon>
        <taxon>Kitasatosporales</taxon>
        <taxon>Streptomycetaceae</taxon>
        <taxon>Streptomyces</taxon>
    </lineage>
</organism>
<dbReference type="InterPro" id="IPR020806">
    <property type="entry name" value="PKS_PP-bd"/>
</dbReference>
<keyword evidence="3" id="KW-0808">Transferase</keyword>
<dbReference type="SUPFAM" id="SSF53901">
    <property type="entry name" value="Thiolase-like"/>
    <property type="match status" value="1"/>
</dbReference>
<dbReference type="Gene3D" id="3.40.50.1820">
    <property type="entry name" value="alpha/beta hydrolase"/>
    <property type="match status" value="1"/>
</dbReference>
<evidence type="ECO:0000259" key="9">
    <source>
        <dbReference type="PROSITE" id="PS52004"/>
    </source>
</evidence>